<proteinExistence type="predicted"/>
<dbReference type="Proteomes" id="UP001345219">
    <property type="component" value="Chromosome 21"/>
</dbReference>
<organism evidence="2 3">
    <name type="scientific">Trapa incisa</name>
    <dbReference type="NCBI Taxonomy" id="236973"/>
    <lineage>
        <taxon>Eukaryota</taxon>
        <taxon>Viridiplantae</taxon>
        <taxon>Streptophyta</taxon>
        <taxon>Embryophyta</taxon>
        <taxon>Tracheophyta</taxon>
        <taxon>Spermatophyta</taxon>
        <taxon>Magnoliopsida</taxon>
        <taxon>eudicotyledons</taxon>
        <taxon>Gunneridae</taxon>
        <taxon>Pentapetalae</taxon>
        <taxon>rosids</taxon>
        <taxon>malvids</taxon>
        <taxon>Myrtales</taxon>
        <taxon>Lythraceae</taxon>
        <taxon>Trapa</taxon>
    </lineage>
</organism>
<dbReference type="PANTHER" id="PTHR45376">
    <property type="entry name" value="CHAPERONE DNAJ-DOMAIN SUPERFAMILY PROTEIN-RELATED"/>
    <property type="match status" value="1"/>
</dbReference>
<comment type="caution">
    <text evidence="2">The sequence shown here is derived from an EMBL/GenBank/DDBJ whole genome shotgun (WGS) entry which is preliminary data.</text>
</comment>
<evidence type="ECO:0000313" key="3">
    <source>
        <dbReference type="Proteomes" id="UP001345219"/>
    </source>
</evidence>
<accession>A0AAN7GN55</accession>
<dbReference type="PROSITE" id="PS50076">
    <property type="entry name" value="DNAJ_2"/>
    <property type="match status" value="1"/>
</dbReference>
<keyword evidence="3" id="KW-1185">Reference proteome</keyword>
<protein>
    <recommendedName>
        <fullName evidence="1">J domain-containing protein</fullName>
    </recommendedName>
</protein>
<dbReference type="AlphaFoldDB" id="A0AAN7GN55"/>
<evidence type="ECO:0000259" key="1">
    <source>
        <dbReference type="PROSITE" id="PS50076"/>
    </source>
</evidence>
<dbReference type="PANTHER" id="PTHR45376:SF1">
    <property type="entry name" value="CHAPERONE DNAJ-DOMAIN SUPERFAMILY PROTEIN-RELATED"/>
    <property type="match status" value="1"/>
</dbReference>
<dbReference type="SMART" id="SM00271">
    <property type="entry name" value="DnaJ"/>
    <property type="match status" value="1"/>
</dbReference>
<gene>
    <name evidence="2" type="ORF">SAY87_027340</name>
</gene>
<dbReference type="Gene3D" id="1.10.287.110">
    <property type="entry name" value="DnaJ domain"/>
    <property type="match status" value="1"/>
</dbReference>
<dbReference type="CDD" id="cd06257">
    <property type="entry name" value="DnaJ"/>
    <property type="match status" value="1"/>
</dbReference>
<dbReference type="EMBL" id="JAXIOK010000018">
    <property type="protein sequence ID" value="KAK4749891.1"/>
    <property type="molecule type" value="Genomic_DNA"/>
</dbReference>
<name>A0AAN7GN55_9MYRT</name>
<reference evidence="2 3" key="1">
    <citation type="journal article" date="2023" name="Hortic Res">
        <title>Pangenome of water caltrop reveals structural variations and asymmetric subgenome divergence after allopolyploidization.</title>
        <authorList>
            <person name="Zhang X."/>
            <person name="Chen Y."/>
            <person name="Wang L."/>
            <person name="Yuan Y."/>
            <person name="Fang M."/>
            <person name="Shi L."/>
            <person name="Lu R."/>
            <person name="Comes H.P."/>
            <person name="Ma Y."/>
            <person name="Chen Y."/>
            <person name="Huang G."/>
            <person name="Zhou Y."/>
            <person name="Zheng Z."/>
            <person name="Qiu Y."/>
        </authorList>
    </citation>
    <scope>NUCLEOTIDE SEQUENCE [LARGE SCALE GENOMIC DNA]</scope>
    <source>
        <tissue evidence="2">Roots</tissue>
    </source>
</reference>
<evidence type="ECO:0000313" key="2">
    <source>
        <dbReference type="EMBL" id="KAK4749891.1"/>
    </source>
</evidence>
<dbReference type="InterPro" id="IPR036869">
    <property type="entry name" value="J_dom_sf"/>
</dbReference>
<dbReference type="Pfam" id="PF00226">
    <property type="entry name" value="DnaJ"/>
    <property type="match status" value="1"/>
</dbReference>
<feature type="domain" description="J" evidence="1">
    <location>
        <begin position="189"/>
        <end position="250"/>
    </location>
</feature>
<sequence>MNNAIKCAAASSRGPCAQIRAALFHSSPVLERKRRTHWESRSSQYTRNFRKMQSKQSLLRNVNAYADFIFKRLEEEADEDDPFSSRSSWFGHYWNRGNSRRDKKGKRSNKRWGGKGFQFCEEDIDPETIFRSAFGGTRCFSWSFVDDSNPRSHWRSWTGHQRFGNWRYGSDDEYESSSESDSYSSQLTSDRLALGLSASGPLKLEDVKNAYRACALKWHPDRHQGSSKVVAEEKFKSCSAAYQSLCNKLAVE</sequence>
<dbReference type="InterPro" id="IPR001623">
    <property type="entry name" value="DnaJ_domain"/>
</dbReference>
<dbReference type="SUPFAM" id="SSF46565">
    <property type="entry name" value="Chaperone J-domain"/>
    <property type="match status" value="1"/>
</dbReference>